<gene>
    <name evidence="4" type="ORF">KY290_015998</name>
</gene>
<dbReference type="InterPro" id="IPR025558">
    <property type="entry name" value="DUF4283"/>
</dbReference>
<dbReference type="Gene3D" id="3.60.10.10">
    <property type="entry name" value="Endonuclease/exonuclease/phosphatase"/>
    <property type="match status" value="1"/>
</dbReference>
<evidence type="ECO:0000313" key="5">
    <source>
        <dbReference type="Proteomes" id="UP000826656"/>
    </source>
</evidence>
<reference evidence="4 5" key="1">
    <citation type="journal article" date="2021" name="bioRxiv">
        <title>Chromosome-scale and haplotype-resolved genome assembly of a tetraploid potato cultivar.</title>
        <authorList>
            <person name="Sun H."/>
            <person name="Jiao W.-B."/>
            <person name="Krause K."/>
            <person name="Campoy J.A."/>
            <person name="Goel M."/>
            <person name="Folz-Donahue K."/>
            <person name="Kukat C."/>
            <person name="Huettel B."/>
            <person name="Schneeberger K."/>
        </authorList>
    </citation>
    <scope>NUCLEOTIDE SEQUENCE [LARGE SCALE GENOMIC DNA]</scope>
    <source>
        <strain evidence="4">SolTubOtavaFocal</strain>
        <tissue evidence="4">Leaves</tissue>
    </source>
</reference>
<feature type="region of interest" description="Disordered" evidence="1">
    <location>
        <begin position="1"/>
        <end position="28"/>
    </location>
</feature>
<dbReference type="SUPFAM" id="SSF56219">
    <property type="entry name" value="DNase I-like"/>
    <property type="match status" value="1"/>
</dbReference>
<evidence type="ECO:0008006" key="6">
    <source>
        <dbReference type="Google" id="ProtNLM"/>
    </source>
</evidence>
<keyword evidence="5" id="KW-1185">Reference proteome</keyword>
<evidence type="ECO:0000256" key="1">
    <source>
        <dbReference type="SAM" id="MobiDB-lite"/>
    </source>
</evidence>
<dbReference type="PANTHER" id="PTHR33710">
    <property type="entry name" value="BNAC02G09200D PROTEIN"/>
    <property type="match status" value="1"/>
</dbReference>
<feature type="region of interest" description="Disordered" evidence="1">
    <location>
        <begin position="364"/>
        <end position="393"/>
    </location>
</feature>
<protein>
    <recommendedName>
        <fullName evidence="6">DUF4283 domain-containing protein</fullName>
    </recommendedName>
</protein>
<dbReference type="EMBL" id="JAIVGD010000011">
    <property type="protein sequence ID" value="KAH0772017.1"/>
    <property type="molecule type" value="Genomic_DNA"/>
</dbReference>
<dbReference type="InterPro" id="IPR005135">
    <property type="entry name" value="Endo/exonuclease/phosphatase"/>
</dbReference>
<dbReference type="Pfam" id="PF14111">
    <property type="entry name" value="DUF4283"/>
    <property type="match status" value="1"/>
</dbReference>
<sequence>MTKTTAGGIFPSEEFPPLPIHDKPGAQPTLLEPKPTQYAKILNPKPTTPLIPKVSPKPVIIIHGEPSITWKTSEVKSLIAQENLQYAIIGKFSYGKPEIQELRRSIPGQCGIKSECTIGVLDTRHILIRLTTMEDYVQLLSTAAFYIKAKENYWQMRTLKWDTWFEPEVETTIGVAWISFPDLPPNFFAKEAIFSIASAVGKPLTVDMATKNQTRPSCARVKIEVDLTARLPQRVKINEEDDITGHIKSKWIKIQYDYLPKYWDKVDGQEKETEKLGTTAEQRRILASGRVVGNKQNKQEWMVSRRNKYKRDKTGRIEGEIYYHDGNTFDALREDDETDPADKLDKMIEEGTKEWVNKTFTESRNTCDQQANEKQCEEKAGKSIEQKENDVESGLTQSLDHEQYGNQGEGIELKGAEDSEQNKGTIVVYEMKNEEVLPLAFHDNHSGGEEHGTNQDKGELMTIINKVAIEGDLSPKHVGKLKDTHTRQKNHSAKDTAFTRLIQMHKRHQYYFVGLMEPFEDRQDLDDYRRRLGMQYAVANSNGKIWFFIDGAMEYDQGERLSLWESIADLANTVNIPWVIGGDFNVICNESEKFGGRTVTEEEVRDFNHCLNVCNLEDRGFKGGKYTWWNGRTNEECIFKRLDRVLTNDKVQDIFPVLEVENMVRSGSDHAPLSVTFKSSREKVIKPFRFLNFRVKERSFMEVVKNNWKADFEGDPFILFHHKLKRVKEALTQWSKETFGNIFQEIVTLEEIIKVKETQFERFPVDTQF</sequence>
<comment type="caution">
    <text evidence="4">The sequence shown here is derived from an EMBL/GenBank/DDBJ whole genome shotgun (WGS) entry which is preliminary data.</text>
</comment>
<proteinExistence type="predicted"/>
<feature type="domain" description="DUF4283" evidence="3">
    <location>
        <begin position="81"/>
        <end position="168"/>
    </location>
</feature>
<dbReference type="InterPro" id="IPR036691">
    <property type="entry name" value="Endo/exonu/phosph_ase_sf"/>
</dbReference>
<evidence type="ECO:0000259" key="2">
    <source>
        <dbReference type="Pfam" id="PF03372"/>
    </source>
</evidence>
<accession>A0ABQ7VU07</accession>
<feature type="domain" description="Endonuclease/exonuclease/phosphatase" evidence="2">
    <location>
        <begin position="506"/>
        <end position="670"/>
    </location>
</feature>
<name>A0ABQ7VU07_SOLTU</name>
<feature type="compositionally biased region" description="Basic and acidic residues" evidence="1">
    <location>
        <begin position="374"/>
        <end position="390"/>
    </location>
</feature>
<dbReference type="Pfam" id="PF03372">
    <property type="entry name" value="Exo_endo_phos"/>
    <property type="match status" value="1"/>
</dbReference>
<dbReference type="PANTHER" id="PTHR33710:SF71">
    <property type="entry name" value="ENDONUCLEASE_EXONUCLEASE_PHOSPHATASE DOMAIN-CONTAINING PROTEIN"/>
    <property type="match status" value="1"/>
</dbReference>
<feature type="compositionally biased region" description="Polar residues" evidence="1">
    <location>
        <begin position="364"/>
        <end position="373"/>
    </location>
</feature>
<organism evidence="4 5">
    <name type="scientific">Solanum tuberosum</name>
    <name type="common">Potato</name>
    <dbReference type="NCBI Taxonomy" id="4113"/>
    <lineage>
        <taxon>Eukaryota</taxon>
        <taxon>Viridiplantae</taxon>
        <taxon>Streptophyta</taxon>
        <taxon>Embryophyta</taxon>
        <taxon>Tracheophyta</taxon>
        <taxon>Spermatophyta</taxon>
        <taxon>Magnoliopsida</taxon>
        <taxon>eudicotyledons</taxon>
        <taxon>Gunneridae</taxon>
        <taxon>Pentapetalae</taxon>
        <taxon>asterids</taxon>
        <taxon>lamiids</taxon>
        <taxon>Solanales</taxon>
        <taxon>Solanaceae</taxon>
        <taxon>Solanoideae</taxon>
        <taxon>Solaneae</taxon>
        <taxon>Solanum</taxon>
    </lineage>
</organism>
<evidence type="ECO:0000259" key="3">
    <source>
        <dbReference type="Pfam" id="PF14111"/>
    </source>
</evidence>
<dbReference type="Proteomes" id="UP000826656">
    <property type="component" value="Unassembled WGS sequence"/>
</dbReference>
<evidence type="ECO:0000313" key="4">
    <source>
        <dbReference type="EMBL" id="KAH0772017.1"/>
    </source>
</evidence>